<sequence length="79" mass="9060">MDRYISPLMDKGTSIGSLPIPAKPCLKLPAYDDRQLFSAIENCPLFASYFLAHFAWNDRGSFRFARIAVKPFARFESFH</sequence>
<organism evidence="1 2">
    <name type="scientific">Blastopirellula marina</name>
    <dbReference type="NCBI Taxonomy" id="124"/>
    <lineage>
        <taxon>Bacteria</taxon>
        <taxon>Pseudomonadati</taxon>
        <taxon>Planctomycetota</taxon>
        <taxon>Planctomycetia</taxon>
        <taxon>Pirellulales</taxon>
        <taxon>Pirellulaceae</taxon>
        <taxon>Blastopirellula</taxon>
    </lineage>
</organism>
<dbReference type="EMBL" id="PUIB01000028">
    <property type="protein sequence ID" value="PQO27058.1"/>
    <property type="molecule type" value="Genomic_DNA"/>
</dbReference>
<protein>
    <submittedName>
        <fullName evidence="1">Uncharacterized protein</fullName>
    </submittedName>
</protein>
<dbReference type="AlphaFoldDB" id="A0A2S8F4H5"/>
<dbReference type="Proteomes" id="UP000239388">
    <property type="component" value="Unassembled WGS sequence"/>
</dbReference>
<proteinExistence type="predicted"/>
<evidence type="ECO:0000313" key="2">
    <source>
        <dbReference type="Proteomes" id="UP000239388"/>
    </source>
</evidence>
<accession>A0A2S8F4H5</accession>
<reference evidence="1 2" key="1">
    <citation type="submission" date="2018-02" db="EMBL/GenBank/DDBJ databases">
        <title>Comparative genomes isolates from brazilian mangrove.</title>
        <authorList>
            <person name="Araujo J.E."/>
            <person name="Taketani R.G."/>
            <person name="Silva M.C.P."/>
            <person name="Loureco M.V."/>
            <person name="Andreote F.D."/>
        </authorList>
    </citation>
    <scope>NUCLEOTIDE SEQUENCE [LARGE SCALE GENOMIC DNA]</scope>
    <source>
        <strain evidence="1 2">NAP PRIS-MGV</strain>
    </source>
</reference>
<comment type="caution">
    <text evidence="1">The sequence shown here is derived from an EMBL/GenBank/DDBJ whole genome shotgun (WGS) entry which is preliminary data.</text>
</comment>
<gene>
    <name evidence="1" type="ORF">C5Y98_27775</name>
</gene>
<evidence type="ECO:0000313" key="1">
    <source>
        <dbReference type="EMBL" id="PQO27058.1"/>
    </source>
</evidence>
<name>A0A2S8F4H5_9BACT</name>